<feature type="compositionally biased region" description="Basic and acidic residues" evidence="16">
    <location>
        <begin position="1356"/>
        <end position="1373"/>
    </location>
</feature>
<evidence type="ECO:0000256" key="7">
    <source>
        <dbReference type="ARBA" id="ARBA00022729"/>
    </source>
</evidence>
<dbReference type="Gene3D" id="1.25.40.610">
    <property type="match status" value="1"/>
</dbReference>
<name>A0A3Q2D6V4_CYPVA</name>
<feature type="region of interest" description="Disordered" evidence="16">
    <location>
        <begin position="1356"/>
        <end position="1394"/>
    </location>
</feature>
<feature type="domain" description="G-protein coupled receptors family 2 profile 1" evidence="20">
    <location>
        <begin position="489"/>
        <end position="559"/>
    </location>
</feature>
<keyword evidence="7 18" id="KW-0732">Signal</keyword>
<dbReference type="Gene3D" id="4.10.1240.10">
    <property type="entry name" value="GPCR, family 2, extracellular hormone receptor domain"/>
    <property type="match status" value="1"/>
</dbReference>
<sequence length="1435" mass="158520">METVFLIPGHSERPLPALLLLFASFLLMRGCCHAAPSGPESDSCSTLVQNRFFGFFLSSSAFPSVPCSWTLQNPDPRRYTIFIKVTKPTRGCKSFQLRTFQYDSFLETTRTYLGMESFDEIVRLCDTSVPVAFLEAGKQFLQMRKGPPQAGAVIQKVNEEFKTEYLVVGKRNPSMAACQMLCQWLEDCLSSSTSNRPCGIMQTPCVCWDKPPLLSVGDSCYHNGVYLENCLPTFLWVVFVSAGGWSGWGHWGQCSSECGGGIQSRARSCRSPPEESFLCEGVVEEGRPCNSQSCLGKGRHLSRSQSLRSVDGRKRDDAEKARGGQQSPQTGEEWSAWSVCSATCGEGWQSRTRFCVSSSYSTQCSGPLREQRPCNNSAICPVDGVWNEWSSWSSCSATCSNGTMQRTRECNGPSYGGSECRGEWLETFDCFLGDCPGRNIPMDGKWQPWSLWSGCSKTCGGGSQQRTRICYGPFFGGQPCPGEREEIRHCNEKKCPEPHEICGEDNFSNVVWKMTPAGDTAAVRCPPNAMGLILRRCSLDEEGIAYWETPTYMKCISNDYRSIQTLTREHLSKAQRGLVGDGVSDVLTKLRVTSSDGTSYSGDLLAILDVLKNMTEIFRRDYYRPTSADMRNFVQSVSNLLMEENQDRWEEAQLLGPNIKELFRLMEDFVDVIGLRMKDFHDMYEVTDNLVLSIHKRPVLDHTDFNFPMKGWRGMVDWARNSEDRVSIPKNILSTGTADTDDSSTFVTGVVLYRNLGSILSLQRNNTVLNSKVLSVSIKPTPASLSAPVVVEFSHLYNGTTNHTCISWDESDSSSLLGSWSARGCRAVLVDSFRTKCVCDRLSTFAILARINPDMSMDKLQLPSVTLIVGCGVSSLTLLLLIIIYVSVWNCNVTHEKVYVYGLINLFSSFVLSIFHVPPSYLPTLLSFLPIAPLSVSAPFSPTQTSNHLAPLFFLLLPFGSCWLSLEGGLLYAFVGPAAAVVLVNMVIGILVFNKLVSKDGITDMKLKERAGASLWSSCVVLPLLALTWMSAVLAITDRRSALFQILFAVFDSLEGFVIVMVHCILRREVQEAVKCRVVDRQEDANGDSGGSFQNGHAQLMTDFEKDVDMACRSGTGKRSSLQGEEKASSGTLTLQKGSNFNTMPASMAKVHLQNVADYSSHTLTLRREKAKSIYICDGELFKQLDGDLPRGNGEGSSSDGAGKGPGYIILPTNNTGTLKAAKAKDEQSAKYNTTMEQLPQSRLIHLANPPSGEPVPGFGLKSLPTEQVSVSCSDRDSPAHNLQGGARDSHTARSLADAGESGNSGVMSKSETVSTLSMSSLERRKSRYAELDFEKIMHTRKRHQDMFQDLSRKIQSADKDRESPPVDAKADKQQTPSKRAWEGIRKPHSPPSWVRKELETVAASPLELQTVEWEKTSATIPLVGQEIMDLQTEV</sequence>
<feature type="transmembrane region" description="Helical" evidence="17">
    <location>
        <begin position="972"/>
        <end position="993"/>
    </location>
</feature>
<dbReference type="Pfam" id="PF01825">
    <property type="entry name" value="GPS"/>
    <property type="match status" value="1"/>
</dbReference>
<feature type="compositionally biased region" description="Polar residues" evidence="16">
    <location>
        <begin position="1302"/>
        <end position="1321"/>
    </location>
</feature>
<feature type="compositionally biased region" description="Basic and acidic residues" evidence="16">
    <location>
        <begin position="310"/>
        <end position="322"/>
    </location>
</feature>
<dbReference type="InterPro" id="IPR017981">
    <property type="entry name" value="GPCR_2-like_7TM"/>
</dbReference>
<feature type="transmembrane region" description="Helical" evidence="17">
    <location>
        <begin position="865"/>
        <end position="886"/>
    </location>
</feature>
<evidence type="ECO:0000259" key="21">
    <source>
        <dbReference type="PROSITE" id="PS50261"/>
    </source>
</evidence>
<dbReference type="InterPro" id="IPR000203">
    <property type="entry name" value="GPS"/>
</dbReference>
<feature type="transmembrane region" description="Helical" evidence="17">
    <location>
        <begin position="898"/>
        <end position="915"/>
    </location>
</feature>
<evidence type="ECO:0000313" key="22">
    <source>
        <dbReference type="Ensembl" id="ENSCVAP00000014308.1"/>
    </source>
</evidence>
<evidence type="ECO:0000256" key="1">
    <source>
        <dbReference type="ARBA" id="ARBA00004613"/>
    </source>
</evidence>
<reference evidence="22" key="1">
    <citation type="submission" date="2025-08" db="UniProtKB">
        <authorList>
            <consortium name="Ensembl"/>
        </authorList>
    </citation>
    <scope>IDENTIFICATION</scope>
</reference>
<dbReference type="FunFam" id="2.20.100.10:FF:000004">
    <property type="entry name" value="Adhesion G protein-coupled receptor B2"/>
    <property type="match status" value="2"/>
</dbReference>
<dbReference type="InterPro" id="IPR000832">
    <property type="entry name" value="GPCR_2_secretin-like"/>
</dbReference>
<keyword evidence="10" id="KW-0297">G-protein coupled receptor</keyword>
<dbReference type="SUPFAM" id="SSF82895">
    <property type="entry name" value="TSP-1 type 1 repeat"/>
    <property type="match status" value="4"/>
</dbReference>
<dbReference type="Ensembl" id="ENSCVAT00000031063.1">
    <property type="protein sequence ID" value="ENSCVAP00000014308.1"/>
    <property type="gene ID" value="ENSCVAG00000017172.1"/>
</dbReference>
<keyword evidence="3" id="KW-1003">Cell membrane</keyword>
<dbReference type="InterPro" id="IPR001879">
    <property type="entry name" value="GPCR_2_extracellular_dom"/>
</dbReference>
<evidence type="ECO:0000256" key="6">
    <source>
        <dbReference type="ARBA" id="ARBA00022692"/>
    </source>
</evidence>
<dbReference type="Pfam" id="PF00002">
    <property type="entry name" value="7tm_2"/>
    <property type="match status" value="1"/>
</dbReference>
<organism evidence="22 23">
    <name type="scientific">Cyprinodon variegatus</name>
    <name type="common">Sheepshead minnow</name>
    <dbReference type="NCBI Taxonomy" id="28743"/>
    <lineage>
        <taxon>Eukaryota</taxon>
        <taxon>Metazoa</taxon>
        <taxon>Chordata</taxon>
        <taxon>Craniata</taxon>
        <taxon>Vertebrata</taxon>
        <taxon>Euteleostomi</taxon>
        <taxon>Actinopterygii</taxon>
        <taxon>Neopterygii</taxon>
        <taxon>Teleostei</taxon>
        <taxon>Neoteleostei</taxon>
        <taxon>Acanthomorphata</taxon>
        <taxon>Ovalentaria</taxon>
        <taxon>Atherinomorphae</taxon>
        <taxon>Cyprinodontiformes</taxon>
        <taxon>Cyprinodontidae</taxon>
        <taxon>Cyprinodon</taxon>
    </lineage>
</organism>
<comment type="subcellular location">
    <subcellularLocation>
        <location evidence="2">Cell membrane</location>
        <topology evidence="2">Multi-pass membrane protein</topology>
    </subcellularLocation>
    <subcellularLocation>
        <location evidence="1">Secreted</location>
    </subcellularLocation>
</comment>
<dbReference type="SMART" id="SM00008">
    <property type="entry name" value="HormR"/>
    <property type="match status" value="1"/>
</dbReference>
<evidence type="ECO:0000256" key="8">
    <source>
        <dbReference type="ARBA" id="ARBA00022737"/>
    </source>
</evidence>
<dbReference type="PROSITE" id="PS50227">
    <property type="entry name" value="G_PROTEIN_RECEP_F2_3"/>
    <property type="match status" value="1"/>
</dbReference>
<dbReference type="STRING" id="28743.ENSCVAP00000014308"/>
<dbReference type="FunFam" id="2.20.100.10:FF:000003">
    <property type="entry name" value="Adhesion G protein-coupled receptor B2"/>
    <property type="match status" value="1"/>
</dbReference>
<keyword evidence="15" id="KW-0807">Transducer</keyword>
<feature type="domain" description="G-protein coupled receptors family 2 profile 2" evidence="21">
    <location>
        <begin position="869"/>
        <end position="1067"/>
    </location>
</feature>
<dbReference type="Pfam" id="PF16489">
    <property type="entry name" value="GAIN"/>
    <property type="match status" value="1"/>
</dbReference>
<dbReference type="InterPro" id="IPR036445">
    <property type="entry name" value="GPCR_2_extracell_dom_sf"/>
</dbReference>
<feature type="chain" id="PRO_5018713159" evidence="18">
    <location>
        <begin position="35"/>
        <end position="1435"/>
    </location>
</feature>
<proteinExistence type="predicted"/>
<keyword evidence="12" id="KW-1015">Disulfide bond</keyword>
<evidence type="ECO:0000256" key="12">
    <source>
        <dbReference type="ARBA" id="ARBA00023157"/>
    </source>
</evidence>
<dbReference type="GO" id="GO:0016525">
    <property type="term" value="P:negative regulation of angiogenesis"/>
    <property type="evidence" value="ECO:0007669"/>
    <property type="project" value="InterPro"/>
</dbReference>
<dbReference type="InterPro" id="IPR057244">
    <property type="entry name" value="GAIN_B"/>
</dbReference>
<keyword evidence="23" id="KW-1185">Reference proteome</keyword>
<feature type="transmembrane region" description="Helical" evidence="17">
    <location>
        <begin position="1014"/>
        <end position="1036"/>
    </location>
</feature>
<dbReference type="FunFam" id="1.25.40.610:FF:000004">
    <property type="entry name" value="adhesion G protein-coupled receptor B1"/>
    <property type="match status" value="1"/>
</dbReference>
<keyword evidence="14" id="KW-0325">Glycoprotein</keyword>
<dbReference type="FunFam" id="4.10.1240.10:FF:000002">
    <property type="entry name" value="Adhesion G protein-coupled receptor B2"/>
    <property type="match status" value="1"/>
</dbReference>
<keyword evidence="4" id="KW-0964">Secreted</keyword>
<evidence type="ECO:0000259" key="19">
    <source>
        <dbReference type="PROSITE" id="PS50221"/>
    </source>
</evidence>
<evidence type="ECO:0000313" key="23">
    <source>
        <dbReference type="Proteomes" id="UP000265020"/>
    </source>
</evidence>
<dbReference type="PROSITE" id="PS50261">
    <property type="entry name" value="G_PROTEIN_RECEP_F2_4"/>
    <property type="match status" value="1"/>
</dbReference>
<dbReference type="InterPro" id="IPR036383">
    <property type="entry name" value="TSP1_rpt_sf"/>
</dbReference>
<dbReference type="GO" id="GO:0005576">
    <property type="term" value="C:extracellular region"/>
    <property type="evidence" value="ECO:0007669"/>
    <property type="project" value="UniProtKB-SubCell"/>
</dbReference>
<dbReference type="Pfam" id="PF19188">
    <property type="entry name" value="AGRB_N"/>
    <property type="match status" value="1"/>
</dbReference>
<evidence type="ECO:0000256" key="4">
    <source>
        <dbReference type="ARBA" id="ARBA00022525"/>
    </source>
</evidence>
<dbReference type="PRINTS" id="PR01694">
    <property type="entry name" value="BAIPRECURSOR"/>
</dbReference>
<keyword evidence="11 17" id="KW-0472">Membrane</keyword>
<evidence type="ECO:0000256" key="17">
    <source>
        <dbReference type="SAM" id="Phobius"/>
    </source>
</evidence>
<evidence type="ECO:0000259" key="20">
    <source>
        <dbReference type="PROSITE" id="PS50227"/>
    </source>
</evidence>
<feature type="domain" description="GAIN-B" evidence="19">
    <location>
        <begin position="688"/>
        <end position="855"/>
    </location>
</feature>
<keyword evidence="13" id="KW-0675">Receptor</keyword>
<dbReference type="InterPro" id="IPR046338">
    <property type="entry name" value="GAIN_dom_sf"/>
</dbReference>
<dbReference type="InterPro" id="IPR032471">
    <property type="entry name" value="AGRL2-4_GAIN_subdom_A"/>
</dbReference>
<dbReference type="PANTHER" id="PTHR10239">
    <property type="entry name" value="ISTHMIN-2"/>
    <property type="match status" value="1"/>
</dbReference>
<evidence type="ECO:0000256" key="5">
    <source>
        <dbReference type="ARBA" id="ARBA00022553"/>
    </source>
</evidence>
<keyword evidence="9 17" id="KW-1133">Transmembrane helix</keyword>
<keyword evidence="8" id="KW-0677">Repeat</keyword>
<dbReference type="Gene3D" id="2.60.220.50">
    <property type="match status" value="1"/>
</dbReference>
<keyword evidence="6 17" id="KW-0812">Transmembrane</keyword>
<dbReference type="Gene3D" id="1.20.1070.10">
    <property type="entry name" value="Rhodopsin 7-helix transmembrane proteins"/>
    <property type="match status" value="1"/>
</dbReference>
<dbReference type="SMART" id="SM00209">
    <property type="entry name" value="TSP1"/>
    <property type="match status" value="4"/>
</dbReference>
<accession>A0A3Q2D6V4</accession>
<dbReference type="GO" id="GO:0007166">
    <property type="term" value="P:cell surface receptor signaling pathway"/>
    <property type="evidence" value="ECO:0007669"/>
    <property type="project" value="InterPro"/>
</dbReference>
<feature type="region of interest" description="Disordered" evidence="16">
    <location>
        <begin position="1186"/>
        <end position="1207"/>
    </location>
</feature>
<feature type="region of interest" description="Disordered" evidence="16">
    <location>
        <begin position="1115"/>
        <end position="1139"/>
    </location>
</feature>
<evidence type="ECO:0000256" key="11">
    <source>
        <dbReference type="ARBA" id="ARBA00023136"/>
    </source>
</evidence>
<evidence type="ECO:0000256" key="13">
    <source>
        <dbReference type="ARBA" id="ARBA00023170"/>
    </source>
</evidence>
<dbReference type="Gene3D" id="2.20.100.10">
    <property type="entry name" value="Thrombospondin type-1 (TSP1) repeat"/>
    <property type="match status" value="4"/>
</dbReference>
<evidence type="ECO:0000256" key="3">
    <source>
        <dbReference type="ARBA" id="ARBA00022475"/>
    </source>
</evidence>
<dbReference type="PRINTS" id="PR01705">
    <property type="entry name" value="TSP1REPEAT"/>
</dbReference>
<dbReference type="FunFam" id="2.60.220.50:FF:000016">
    <property type="entry name" value="Adhesion G protein-coupled receptor B1"/>
    <property type="match status" value="1"/>
</dbReference>
<dbReference type="InterPro" id="IPR043838">
    <property type="entry name" value="AGRB_N"/>
</dbReference>
<evidence type="ECO:0000256" key="9">
    <source>
        <dbReference type="ARBA" id="ARBA00022989"/>
    </source>
</evidence>
<dbReference type="InterPro" id="IPR051867">
    <property type="entry name" value="Angio_Inhib/Adhesion_GPCR"/>
</dbReference>
<dbReference type="GeneTree" id="ENSGT00940000157432"/>
<feature type="compositionally biased region" description="Polar residues" evidence="16">
    <location>
        <begin position="1117"/>
        <end position="1139"/>
    </location>
</feature>
<feature type="region of interest" description="Disordered" evidence="16">
    <location>
        <begin position="1269"/>
        <end position="1322"/>
    </location>
</feature>
<dbReference type="PROSITE" id="PS50092">
    <property type="entry name" value="TSP1"/>
    <property type="match status" value="4"/>
</dbReference>
<feature type="region of interest" description="Disordered" evidence="16">
    <location>
        <begin position="287"/>
        <end position="330"/>
    </location>
</feature>
<evidence type="ECO:0000256" key="15">
    <source>
        <dbReference type="ARBA" id="ARBA00023224"/>
    </source>
</evidence>
<dbReference type="Pfam" id="PF00090">
    <property type="entry name" value="TSP_1"/>
    <property type="match status" value="4"/>
</dbReference>
<dbReference type="InterPro" id="IPR008077">
    <property type="entry name" value="GPCR_2_brain_angio_inhib"/>
</dbReference>
<evidence type="ECO:0000256" key="14">
    <source>
        <dbReference type="ARBA" id="ARBA00023180"/>
    </source>
</evidence>
<evidence type="ECO:0000256" key="2">
    <source>
        <dbReference type="ARBA" id="ARBA00004651"/>
    </source>
</evidence>
<evidence type="ECO:0000256" key="10">
    <source>
        <dbReference type="ARBA" id="ARBA00023040"/>
    </source>
</evidence>
<dbReference type="PANTHER" id="PTHR10239:SF32">
    <property type="entry name" value="ADHESION G PROTEIN-COUPLED RECEPTOR B2"/>
    <property type="match status" value="1"/>
</dbReference>
<dbReference type="SMART" id="SM00303">
    <property type="entry name" value="GPS"/>
    <property type="match status" value="1"/>
</dbReference>
<dbReference type="PROSITE" id="PS50221">
    <property type="entry name" value="GAIN_B"/>
    <property type="match status" value="1"/>
</dbReference>
<evidence type="ECO:0000256" key="18">
    <source>
        <dbReference type="SAM" id="SignalP"/>
    </source>
</evidence>
<feature type="signal peptide" evidence="18">
    <location>
        <begin position="1"/>
        <end position="34"/>
    </location>
</feature>
<dbReference type="InterPro" id="IPR000884">
    <property type="entry name" value="TSP1_rpt"/>
</dbReference>
<dbReference type="GO" id="GO:0005886">
    <property type="term" value="C:plasma membrane"/>
    <property type="evidence" value="ECO:0007669"/>
    <property type="project" value="UniProtKB-SubCell"/>
</dbReference>
<reference evidence="22" key="2">
    <citation type="submission" date="2025-09" db="UniProtKB">
        <authorList>
            <consortium name="Ensembl"/>
        </authorList>
    </citation>
    <scope>IDENTIFICATION</scope>
</reference>
<evidence type="ECO:0000256" key="16">
    <source>
        <dbReference type="SAM" id="MobiDB-lite"/>
    </source>
</evidence>
<dbReference type="Proteomes" id="UP000265020">
    <property type="component" value="Unassembled WGS sequence"/>
</dbReference>
<protein>
    <submittedName>
        <fullName evidence="22">Adhesion G protein-coupled receptor B1a</fullName>
    </submittedName>
</protein>
<dbReference type="GO" id="GO:0004930">
    <property type="term" value="F:G protein-coupled receptor activity"/>
    <property type="evidence" value="ECO:0007669"/>
    <property type="project" value="UniProtKB-KW"/>
</dbReference>
<keyword evidence="5" id="KW-0597">Phosphoprotein</keyword>